<name>A0A8S5RCC5_9VIRU</name>
<reference evidence="1" key="1">
    <citation type="journal article" date="2021" name="Proc. Natl. Acad. Sci. U.S.A.">
        <title>A Catalog of Tens of Thousands of Viruses from Human Metagenomes Reveals Hidden Associations with Chronic Diseases.</title>
        <authorList>
            <person name="Tisza M.J."/>
            <person name="Buck C.B."/>
        </authorList>
    </citation>
    <scope>NUCLEOTIDE SEQUENCE</scope>
    <source>
        <strain evidence="1">CtmTa7</strain>
    </source>
</reference>
<sequence length="207" mass="25000">MKTIFNWIGDDWKRVKNHCRTTDNKEFTEKDATDTFKKKLLISEHSPIRLLEFDWSWKNIFYWVSTEWSRHKFEKFISTQRDDRLKDNTPRGKKTQDTLVNFDGYANMQNAIDGWRKRLCRMATDDARELGEDFKIELHKTHPYESDVLVPNCIYRAGCPEFSCCGFISEFIKWAKDSGKEINWLNIQDRYDLYNEYFYELHKEETC</sequence>
<proteinExistence type="predicted"/>
<protein>
    <submittedName>
        <fullName evidence="1">Thymidylate synthase thyX</fullName>
    </submittedName>
</protein>
<dbReference type="EMBL" id="BK059091">
    <property type="protein sequence ID" value="DAE28794.1"/>
    <property type="molecule type" value="Genomic_DNA"/>
</dbReference>
<accession>A0A8S5RCC5</accession>
<organism evidence="1">
    <name type="scientific">virus sp. ctmTa7</name>
    <dbReference type="NCBI Taxonomy" id="2828255"/>
    <lineage>
        <taxon>Viruses</taxon>
    </lineage>
</organism>
<evidence type="ECO:0000313" key="1">
    <source>
        <dbReference type="EMBL" id="DAE28794.1"/>
    </source>
</evidence>